<dbReference type="EMBL" id="BMEX01000003">
    <property type="protein sequence ID" value="GGA40502.1"/>
    <property type="molecule type" value="Genomic_DNA"/>
</dbReference>
<proteinExistence type="predicted"/>
<evidence type="ECO:0000313" key="2">
    <source>
        <dbReference type="Proteomes" id="UP000617979"/>
    </source>
</evidence>
<accession>A0ABQ1GBJ9</accession>
<reference evidence="2" key="1">
    <citation type="journal article" date="2019" name="Int. J. Syst. Evol. Microbiol.">
        <title>The Global Catalogue of Microorganisms (GCM) 10K type strain sequencing project: providing services to taxonomists for standard genome sequencing and annotation.</title>
        <authorList>
            <consortium name="The Broad Institute Genomics Platform"/>
            <consortium name="The Broad Institute Genome Sequencing Center for Infectious Disease"/>
            <person name="Wu L."/>
            <person name="Ma J."/>
        </authorList>
    </citation>
    <scope>NUCLEOTIDE SEQUENCE [LARGE SCALE GENOMIC DNA]</scope>
    <source>
        <strain evidence="2">CGMCC 1.12404</strain>
    </source>
</reference>
<sequence>MTTNHPVERGGLSLFQWKHLFFRFRNIVFPIHPSTHAGRKKDAFTHMILADHNTLSGLFNE</sequence>
<protein>
    <submittedName>
        <fullName evidence="1">Uncharacterized protein</fullName>
    </submittedName>
</protein>
<comment type="caution">
    <text evidence="1">The sequence shown here is derived from an EMBL/GenBank/DDBJ whole genome shotgun (WGS) entry which is preliminary data.</text>
</comment>
<organism evidence="1 2">
    <name type="scientific">Kroppenstedtia guangzhouensis</name>
    <dbReference type="NCBI Taxonomy" id="1274356"/>
    <lineage>
        <taxon>Bacteria</taxon>
        <taxon>Bacillati</taxon>
        <taxon>Bacillota</taxon>
        <taxon>Bacilli</taxon>
        <taxon>Bacillales</taxon>
        <taxon>Thermoactinomycetaceae</taxon>
        <taxon>Kroppenstedtia</taxon>
    </lineage>
</organism>
<name>A0ABQ1GBJ9_9BACL</name>
<keyword evidence="2" id="KW-1185">Reference proteome</keyword>
<evidence type="ECO:0000313" key="1">
    <source>
        <dbReference type="EMBL" id="GGA40502.1"/>
    </source>
</evidence>
<gene>
    <name evidence="1" type="ORF">GCM10007416_11880</name>
</gene>
<dbReference type="Proteomes" id="UP000617979">
    <property type="component" value="Unassembled WGS sequence"/>
</dbReference>